<feature type="region of interest" description="Disordered" evidence="1">
    <location>
        <begin position="1"/>
        <end position="47"/>
    </location>
</feature>
<accession>A0ABD3IBQ3</accession>
<dbReference type="EMBL" id="JBJQOH010000001">
    <property type="protein sequence ID" value="KAL3700162.1"/>
    <property type="molecule type" value="Genomic_DNA"/>
</dbReference>
<evidence type="ECO:0000256" key="1">
    <source>
        <dbReference type="SAM" id="MobiDB-lite"/>
    </source>
</evidence>
<proteinExistence type="predicted"/>
<gene>
    <name evidence="2" type="ORF">R1sor_018184</name>
</gene>
<feature type="compositionally biased region" description="Low complexity" evidence="1">
    <location>
        <begin position="15"/>
        <end position="30"/>
    </location>
</feature>
<dbReference type="Proteomes" id="UP001633002">
    <property type="component" value="Unassembled WGS sequence"/>
</dbReference>
<evidence type="ECO:0000313" key="2">
    <source>
        <dbReference type="EMBL" id="KAL3700162.1"/>
    </source>
</evidence>
<reference evidence="2 3" key="1">
    <citation type="submission" date="2024-09" db="EMBL/GenBank/DDBJ databases">
        <title>Chromosome-scale assembly of Riccia sorocarpa.</title>
        <authorList>
            <person name="Paukszto L."/>
        </authorList>
    </citation>
    <scope>NUCLEOTIDE SEQUENCE [LARGE SCALE GENOMIC DNA]</scope>
    <source>
        <strain evidence="2">LP-2024</strain>
        <tissue evidence="2">Aerial parts of the thallus</tissue>
    </source>
</reference>
<evidence type="ECO:0000313" key="3">
    <source>
        <dbReference type="Proteomes" id="UP001633002"/>
    </source>
</evidence>
<protein>
    <submittedName>
        <fullName evidence="2">Uncharacterized protein</fullName>
    </submittedName>
</protein>
<organism evidence="2 3">
    <name type="scientific">Riccia sorocarpa</name>
    <dbReference type="NCBI Taxonomy" id="122646"/>
    <lineage>
        <taxon>Eukaryota</taxon>
        <taxon>Viridiplantae</taxon>
        <taxon>Streptophyta</taxon>
        <taxon>Embryophyta</taxon>
        <taxon>Marchantiophyta</taxon>
        <taxon>Marchantiopsida</taxon>
        <taxon>Marchantiidae</taxon>
        <taxon>Marchantiales</taxon>
        <taxon>Ricciaceae</taxon>
        <taxon>Riccia</taxon>
    </lineage>
</organism>
<name>A0ABD3IBQ3_9MARC</name>
<keyword evidence="3" id="KW-1185">Reference proteome</keyword>
<comment type="caution">
    <text evidence="2">The sequence shown here is derived from an EMBL/GenBank/DDBJ whole genome shotgun (WGS) entry which is preliminary data.</text>
</comment>
<dbReference type="AlphaFoldDB" id="A0ABD3IBQ3"/>
<sequence length="127" mass="13769">MEPSAEFLVRSNSGVPKPQVTPQPSTSSPPMEKELALEETANPTRLEVARGKKIPEMTSWVAEQLKLACDTEQKMSARIEALEAALHAKGGHVTDTEEESALHHLQAKMQDAHSKLDSLLGVSSSPE</sequence>